<name>A0AAE1ARW4_9GAST</name>
<dbReference type="EMBL" id="JAWDGP010001320">
    <property type="protein sequence ID" value="KAK3792864.1"/>
    <property type="molecule type" value="Genomic_DNA"/>
</dbReference>
<evidence type="ECO:0000313" key="2">
    <source>
        <dbReference type="Proteomes" id="UP001283361"/>
    </source>
</evidence>
<proteinExistence type="predicted"/>
<organism evidence="1 2">
    <name type="scientific">Elysia crispata</name>
    <name type="common">lettuce slug</name>
    <dbReference type="NCBI Taxonomy" id="231223"/>
    <lineage>
        <taxon>Eukaryota</taxon>
        <taxon>Metazoa</taxon>
        <taxon>Spiralia</taxon>
        <taxon>Lophotrochozoa</taxon>
        <taxon>Mollusca</taxon>
        <taxon>Gastropoda</taxon>
        <taxon>Heterobranchia</taxon>
        <taxon>Euthyneura</taxon>
        <taxon>Panpulmonata</taxon>
        <taxon>Sacoglossa</taxon>
        <taxon>Placobranchoidea</taxon>
        <taxon>Plakobranchidae</taxon>
        <taxon>Elysia</taxon>
    </lineage>
</organism>
<protein>
    <submittedName>
        <fullName evidence="1">Uncharacterized protein</fullName>
    </submittedName>
</protein>
<gene>
    <name evidence="1" type="ORF">RRG08_039798</name>
</gene>
<evidence type="ECO:0000313" key="1">
    <source>
        <dbReference type="EMBL" id="KAK3792864.1"/>
    </source>
</evidence>
<accession>A0AAE1ARW4</accession>
<comment type="caution">
    <text evidence="1">The sequence shown here is derived from an EMBL/GenBank/DDBJ whole genome shotgun (WGS) entry which is preliminary data.</text>
</comment>
<sequence length="120" mass="13288">MDLSFSESECGINEEEKTGKLVKAALELYDVVPQVSIKGNEAELLSGKPIPKAKIGATKRGHAPHKAYYIIQSNVREVLLPQPLPSPPRALNSRSVIKRRKNYSLQARDIAVVTRGRQLN</sequence>
<dbReference type="AlphaFoldDB" id="A0AAE1ARW4"/>
<reference evidence="1" key="1">
    <citation type="journal article" date="2023" name="G3 (Bethesda)">
        <title>A reference genome for the long-term kleptoplast-retaining sea slug Elysia crispata morphotype clarki.</title>
        <authorList>
            <person name="Eastman K.E."/>
            <person name="Pendleton A.L."/>
            <person name="Shaikh M.A."/>
            <person name="Suttiyut T."/>
            <person name="Ogas R."/>
            <person name="Tomko P."/>
            <person name="Gavelis G."/>
            <person name="Widhalm J.R."/>
            <person name="Wisecaver J.H."/>
        </authorList>
    </citation>
    <scope>NUCLEOTIDE SEQUENCE</scope>
    <source>
        <strain evidence="1">ECLA1</strain>
    </source>
</reference>
<keyword evidence="2" id="KW-1185">Reference proteome</keyword>
<dbReference type="Proteomes" id="UP001283361">
    <property type="component" value="Unassembled WGS sequence"/>
</dbReference>